<keyword evidence="4" id="KW-1133">Transmembrane helix</keyword>
<evidence type="ECO:0000313" key="7">
    <source>
        <dbReference type="Proteomes" id="UP000186698"/>
    </source>
</evidence>
<evidence type="ECO:0000256" key="1">
    <source>
        <dbReference type="ARBA" id="ARBA00023157"/>
    </source>
</evidence>
<dbReference type="Proteomes" id="UP000186698">
    <property type="component" value="Chromosome 5L"/>
</dbReference>
<keyword evidence="5" id="KW-0732">Signal</keyword>
<dbReference type="SMART" id="SM00202">
    <property type="entry name" value="SR"/>
    <property type="match status" value="1"/>
</dbReference>
<dbReference type="InterPro" id="IPR001190">
    <property type="entry name" value="SRCR"/>
</dbReference>
<dbReference type="OrthoDB" id="544868at2759"/>
<dbReference type="InterPro" id="IPR003566">
    <property type="entry name" value="Tcell_CD5"/>
</dbReference>
<reference evidence="8" key="1">
    <citation type="submission" date="2025-08" db="UniProtKB">
        <authorList>
            <consortium name="RefSeq"/>
        </authorList>
    </citation>
    <scope>IDENTIFICATION</scope>
    <source>
        <strain evidence="8">J_2021</strain>
        <tissue evidence="8">Erythrocytes</tissue>
    </source>
</reference>
<feature type="domain" description="SRCR" evidence="6">
    <location>
        <begin position="21"/>
        <end position="126"/>
    </location>
</feature>
<dbReference type="PANTHER" id="PTHR47309">
    <property type="entry name" value="T-CELL SURFACE GLYCOPROTEIN CD5"/>
    <property type="match status" value="1"/>
</dbReference>
<evidence type="ECO:0000256" key="4">
    <source>
        <dbReference type="SAM" id="Phobius"/>
    </source>
</evidence>
<evidence type="ECO:0000256" key="3">
    <source>
        <dbReference type="SAM" id="MobiDB-lite"/>
    </source>
</evidence>
<keyword evidence="1 2" id="KW-1015">Disulfide bond</keyword>
<dbReference type="PROSITE" id="PS50287">
    <property type="entry name" value="SRCR_2"/>
    <property type="match status" value="1"/>
</dbReference>
<dbReference type="SUPFAM" id="SSF56487">
    <property type="entry name" value="SRCR-like"/>
    <property type="match status" value="1"/>
</dbReference>
<feature type="compositionally biased region" description="Polar residues" evidence="3">
    <location>
        <begin position="151"/>
        <end position="164"/>
    </location>
</feature>
<accession>A0A8J0U5W5</accession>
<dbReference type="PANTHER" id="PTHR47309:SF1">
    <property type="entry name" value="T-CELL SURFACE GLYCOPROTEIN CD5"/>
    <property type="match status" value="1"/>
</dbReference>
<organism evidence="7 8">
    <name type="scientific">Xenopus laevis</name>
    <name type="common">African clawed frog</name>
    <dbReference type="NCBI Taxonomy" id="8355"/>
    <lineage>
        <taxon>Eukaryota</taxon>
        <taxon>Metazoa</taxon>
        <taxon>Chordata</taxon>
        <taxon>Craniata</taxon>
        <taxon>Vertebrata</taxon>
        <taxon>Euteleostomi</taxon>
        <taxon>Amphibia</taxon>
        <taxon>Batrachia</taxon>
        <taxon>Anura</taxon>
        <taxon>Pipoidea</taxon>
        <taxon>Pipidae</taxon>
        <taxon>Xenopodinae</taxon>
        <taxon>Xenopus</taxon>
        <taxon>Xenopus</taxon>
    </lineage>
</organism>
<sequence length="295" mass="32655">MDSDWTHLRLWSLYCMTVYFIASSGGAGELNFSHLQCAGFLQLCTNGSCLQFCGEQWNEESSRVACAQLNCGTLLSLTNLSDSRDRQRQLDTQGYRCHGNESSIDQCPRWEEKENCTGDLVFLVCTGLGEAQSAENTRAEIKGDKEETDTDLSSASPTCPTGTTGVRELPCNSEPCSRGALPVLVLSLLLGLSLFLLLTLLCGPPILHKIRRRVSKKKESQWIGPAGARHNASLHQTRAPDFTQSPEHQTQPNDYSETPHTNLHSAYPALERLLRVSVPDDLSESEYDFRSLCPL</sequence>
<feature type="disulfide bond" evidence="2">
    <location>
        <begin position="97"/>
        <end position="107"/>
    </location>
</feature>
<dbReference type="Gene3D" id="3.10.250.10">
    <property type="entry name" value="SRCR-like domain"/>
    <property type="match status" value="1"/>
</dbReference>
<proteinExistence type="predicted"/>
<feature type="chain" id="PRO_5035242913" evidence="5">
    <location>
        <begin position="28"/>
        <end position="295"/>
    </location>
</feature>
<name>A0A8J0U5W5_XENLA</name>
<feature type="signal peptide" evidence="5">
    <location>
        <begin position="1"/>
        <end position="27"/>
    </location>
</feature>
<gene>
    <name evidence="8" type="primary">LOC108705287</name>
</gene>
<feature type="region of interest" description="Disordered" evidence="3">
    <location>
        <begin position="136"/>
        <end position="164"/>
    </location>
</feature>
<evidence type="ECO:0000313" key="8">
    <source>
        <dbReference type="RefSeq" id="XP_018097597.2"/>
    </source>
</evidence>
<dbReference type="GeneID" id="108705287"/>
<feature type="compositionally biased region" description="Polar residues" evidence="3">
    <location>
        <begin position="242"/>
        <end position="262"/>
    </location>
</feature>
<dbReference type="GO" id="GO:0005886">
    <property type="term" value="C:plasma membrane"/>
    <property type="evidence" value="ECO:0007669"/>
    <property type="project" value="TreeGrafter"/>
</dbReference>
<protein>
    <submittedName>
        <fullName evidence="8">Antigen WC1.1</fullName>
    </submittedName>
</protein>
<keyword evidence="4" id="KW-0812">Transmembrane</keyword>
<dbReference type="InterPro" id="IPR036772">
    <property type="entry name" value="SRCR-like_dom_sf"/>
</dbReference>
<evidence type="ECO:0000256" key="5">
    <source>
        <dbReference type="SAM" id="SignalP"/>
    </source>
</evidence>
<feature type="region of interest" description="Disordered" evidence="3">
    <location>
        <begin position="241"/>
        <end position="262"/>
    </location>
</feature>
<dbReference type="AlphaFoldDB" id="A0A8J0U5W5"/>
<dbReference type="KEGG" id="xla:108705287"/>
<dbReference type="RefSeq" id="XP_018097597.2">
    <property type="nucleotide sequence ID" value="XM_018242108.2"/>
</dbReference>
<evidence type="ECO:0000259" key="6">
    <source>
        <dbReference type="PROSITE" id="PS50287"/>
    </source>
</evidence>
<evidence type="ECO:0000256" key="2">
    <source>
        <dbReference type="PROSITE-ProRule" id="PRU00196"/>
    </source>
</evidence>
<dbReference type="Pfam" id="PF00530">
    <property type="entry name" value="SRCR"/>
    <property type="match status" value="1"/>
</dbReference>
<keyword evidence="7" id="KW-1185">Reference proteome</keyword>
<feature type="transmembrane region" description="Helical" evidence="4">
    <location>
        <begin position="180"/>
        <end position="207"/>
    </location>
</feature>
<comment type="caution">
    <text evidence="2">Lacks conserved residue(s) required for the propagation of feature annotation.</text>
</comment>
<dbReference type="GO" id="GO:0031295">
    <property type="term" value="P:T cell costimulation"/>
    <property type="evidence" value="ECO:0007669"/>
    <property type="project" value="TreeGrafter"/>
</dbReference>
<keyword evidence="4" id="KW-0472">Membrane</keyword>